<dbReference type="InterPro" id="IPR000719">
    <property type="entry name" value="Prot_kinase_dom"/>
</dbReference>
<dbReference type="InterPro" id="IPR050236">
    <property type="entry name" value="Ser_Thr_kinase_AGC"/>
</dbReference>
<dbReference type="SUPFAM" id="SSF56112">
    <property type="entry name" value="Protein kinase-like (PK-like)"/>
    <property type="match status" value="1"/>
</dbReference>
<dbReference type="InterPro" id="IPR017441">
    <property type="entry name" value="Protein_kinase_ATP_BS"/>
</dbReference>
<evidence type="ECO:0000256" key="8">
    <source>
        <dbReference type="ARBA" id="ARBA00048679"/>
    </source>
</evidence>
<protein>
    <recommendedName>
        <fullName evidence="1">non-specific serine/threonine protein kinase</fullName>
        <ecNumber evidence="1">2.7.11.1</ecNumber>
    </recommendedName>
</protein>
<evidence type="ECO:0000256" key="6">
    <source>
        <dbReference type="ARBA" id="ARBA00022840"/>
    </source>
</evidence>
<dbReference type="SMART" id="SM00233">
    <property type="entry name" value="PH"/>
    <property type="match status" value="1"/>
</dbReference>
<dbReference type="PROSITE" id="PS50011">
    <property type="entry name" value="PROTEIN_KINASE_DOM"/>
    <property type="match status" value="1"/>
</dbReference>
<dbReference type="InterPro" id="IPR008271">
    <property type="entry name" value="Ser/Thr_kinase_AS"/>
</dbReference>
<dbReference type="PROSITE" id="PS00107">
    <property type="entry name" value="PROTEIN_KINASE_ATP"/>
    <property type="match status" value="1"/>
</dbReference>
<evidence type="ECO:0000259" key="11">
    <source>
        <dbReference type="PROSITE" id="PS50003"/>
    </source>
</evidence>
<dbReference type="PANTHER" id="PTHR24356">
    <property type="entry name" value="SERINE/THREONINE-PROTEIN KINASE"/>
    <property type="match status" value="1"/>
</dbReference>
<name>A0A7S1HZ40_9EUGL</name>
<evidence type="ECO:0000256" key="10">
    <source>
        <dbReference type="SAM" id="MobiDB-lite"/>
    </source>
</evidence>
<feature type="compositionally biased region" description="Low complexity" evidence="10">
    <location>
        <begin position="178"/>
        <end position="197"/>
    </location>
</feature>
<dbReference type="PROSITE" id="PS00108">
    <property type="entry name" value="PROTEIN_KINASE_ST"/>
    <property type="match status" value="1"/>
</dbReference>
<accession>A0A7S1HZ40</accession>
<dbReference type="EMBL" id="HBGA01018191">
    <property type="protein sequence ID" value="CAD8995942.1"/>
    <property type="molecule type" value="Transcribed_RNA"/>
</dbReference>
<dbReference type="SUPFAM" id="SSF50729">
    <property type="entry name" value="PH domain-like"/>
    <property type="match status" value="1"/>
</dbReference>
<dbReference type="PANTHER" id="PTHR24356:SF407">
    <property type="entry name" value="RAC SERINE_THREONINE-PROTEIN KINASE"/>
    <property type="match status" value="1"/>
</dbReference>
<dbReference type="CDD" id="cd05123">
    <property type="entry name" value="STKc_AGC"/>
    <property type="match status" value="1"/>
</dbReference>
<dbReference type="Pfam" id="PF00069">
    <property type="entry name" value="Pkinase"/>
    <property type="match status" value="1"/>
</dbReference>
<dbReference type="SMART" id="SM00220">
    <property type="entry name" value="S_TKc"/>
    <property type="match status" value="1"/>
</dbReference>
<feature type="compositionally biased region" description="Polar residues" evidence="10">
    <location>
        <begin position="199"/>
        <end position="214"/>
    </location>
</feature>
<dbReference type="GO" id="GO:0005524">
    <property type="term" value="F:ATP binding"/>
    <property type="evidence" value="ECO:0007669"/>
    <property type="project" value="UniProtKB-UniRule"/>
</dbReference>
<dbReference type="AlphaFoldDB" id="A0A7S1HZ40"/>
<reference evidence="13" key="1">
    <citation type="submission" date="2021-01" db="EMBL/GenBank/DDBJ databases">
        <authorList>
            <person name="Corre E."/>
            <person name="Pelletier E."/>
            <person name="Niang G."/>
            <person name="Scheremetjew M."/>
            <person name="Finn R."/>
            <person name="Kale V."/>
            <person name="Holt S."/>
            <person name="Cochrane G."/>
            <person name="Meng A."/>
            <person name="Brown T."/>
            <person name="Cohen L."/>
        </authorList>
    </citation>
    <scope>NUCLEOTIDE SEQUENCE</scope>
    <source>
        <strain evidence="13">NIES-381</strain>
    </source>
</reference>
<feature type="binding site" evidence="9">
    <location>
        <position position="343"/>
    </location>
    <ligand>
        <name>ATP</name>
        <dbReference type="ChEBI" id="CHEBI:30616"/>
    </ligand>
</feature>
<evidence type="ECO:0000256" key="9">
    <source>
        <dbReference type="PROSITE-ProRule" id="PRU10141"/>
    </source>
</evidence>
<gene>
    <name evidence="13" type="ORF">EGYM00392_LOCUS7001</name>
</gene>
<keyword evidence="4 9" id="KW-0547">Nucleotide-binding</keyword>
<comment type="catalytic activity">
    <reaction evidence="8">
        <text>L-seryl-[protein] + ATP = O-phospho-L-seryl-[protein] + ADP + H(+)</text>
        <dbReference type="Rhea" id="RHEA:17989"/>
        <dbReference type="Rhea" id="RHEA-COMP:9863"/>
        <dbReference type="Rhea" id="RHEA-COMP:11604"/>
        <dbReference type="ChEBI" id="CHEBI:15378"/>
        <dbReference type="ChEBI" id="CHEBI:29999"/>
        <dbReference type="ChEBI" id="CHEBI:30616"/>
        <dbReference type="ChEBI" id="CHEBI:83421"/>
        <dbReference type="ChEBI" id="CHEBI:456216"/>
        <dbReference type="EC" id="2.7.11.1"/>
    </reaction>
</comment>
<feature type="compositionally biased region" description="Polar residues" evidence="10">
    <location>
        <begin position="70"/>
        <end position="93"/>
    </location>
</feature>
<feature type="domain" description="PH" evidence="11">
    <location>
        <begin position="272"/>
        <end position="305"/>
    </location>
</feature>
<feature type="region of interest" description="Disordered" evidence="10">
    <location>
        <begin position="158"/>
        <end position="226"/>
    </location>
</feature>
<keyword evidence="6 9" id="KW-0067">ATP-binding</keyword>
<evidence type="ECO:0000313" key="13">
    <source>
        <dbReference type="EMBL" id="CAD8995942.1"/>
    </source>
</evidence>
<dbReference type="FunFam" id="3.30.200.20:FF:000042">
    <property type="entry name" value="Aurora kinase A"/>
    <property type="match status" value="1"/>
</dbReference>
<comment type="catalytic activity">
    <reaction evidence="7">
        <text>L-threonyl-[protein] + ATP = O-phospho-L-threonyl-[protein] + ADP + H(+)</text>
        <dbReference type="Rhea" id="RHEA:46608"/>
        <dbReference type="Rhea" id="RHEA-COMP:11060"/>
        <dbReference type="Rhea" id="RHEA-COMP:11605"/>
        <dbReference type="ChEBI" id="CHEBI:15378"/>
        <dbReference type="ChEBI" id="CHEBI:30013"/>
        <dbReference type="ChEBI" id="CHEBI:30616"/>
        <dbReference type="ChEBI" id="CHEBI:61977"/>
        <dbReference type="ChEBI" id="CHEBI:456216"/>
        <dbReference type="EC" id="2.7.11.1"/>
    </reaction>
</comment>
<dbReference type="EC" id="2.7.11.1" evidence="1"/>
<evidence type="ECO:0000256" key="5">
    <source>
        <dbReference type="ARBA" id="ARBA00022777"/>
    </source>
</evidence>
<evidence type="ECO:0000256" key="7">
    <source>
        <dbReference type="ARBA" id="ARBA00047899"/>
    </source>
</evidence>
<dbReference type="InterPro" id="IPR001849">
    <property type="entry name" value="PH_domain"/>
</dbReference>
<sequence length="664" mass="74360">MAVVREGWLKKGTKPKKIVGVRLKSNFKPQYVVLKSNGELWICNEPPNSDSIIYSQSRSRSHSRAGSPMGSPTTRDSTASEDPSLDNNSSSFSLRDGLLTAPGSMAQLPVAHAGELNATQDLHFEIPLDLPKEELQGEWCTSVEMCCSGVYEGPPNKYRHHPPHLPEGQASPEDTELSSSPSVSPPSQSSPQIPRSPLGSPTRSGPVHTSSVTRQMRKSLSERSRSPGSIITTTLAGFLSRTSSASKVVGHPQSTMVRLDRAVVTGLTDERISIVTNELEKQYVFQAETTEEKLQWIEDLQRVCSRFLLGLNDFLIQKCVGAGGFGKVYKVRMKHNNRVFAMKVMEKAYLYDKDAVDEVINEVNFMQSLKHPYIVRMYCSFQTGDKLYMLMDFLSGGELFTLMQKGGFPAEVMSLYTAEMALALNYLHEQDIIYRDLKPENVVLDSEGHCVLTDFGLAHKRGQEALRPEGVVAGSPTYMSPELLMTDTPLVTKAADWWALGCLAFEVTTGIHPFLSDDNEVEVLTICTKEPVLDVEVKVQDMMEELKDLVKRFLIKDPLHRLQNLNTIKQHPFFAGIDWEAVARREVPPTLKGLPWKPRVSEQEKFDADVAAESTVWEEDTEQPLEFLEGFGFCDTELLRDTHLRVESEKKNKFKLVQDCEPKV</sequence>
<evidence type="ECO:0000256" key="4">
    <source>
        <dbReference type="ARBA" id="ARBA00022741"/>
    </source>
</evidence>
<dbReference type="InterPro" id="IPR011009">
    <property type="entry name" value="Kinase-like_dom_sf"/>
</dbReference>
<dbReference type="InterPro" id="IPR045270">
    <property type="entry name" value="STKc_AGC"/>
</dbReference>
<dbReference type="Gene3D" id="3.30.200.20">
    <property type="entry name" value="Phosphorylase Kinase, domain 1"/>
    <property type="match status" value="1"/>
</dbReference>
<evidence type="ECO:0000256" key="2">
    <source>
        <dbReference type="ARBA" id="ARBA00022527"/>
    </source>
</evidence>
<keyword evidence="5" id="KW-0418">Kinase</keyword>
<dbReference type="GO" id="GO:0035556">
    <property type="term" value="P:intracellular signal transduction"/>
    <property type="evidence" value="ECO:0007669"/>
    <property type="project" value="TreeGrafter"/>
</dbReference>
<dbReference type="Gene3D" id="1.10.510.10">
    <property type="entry name" value="Transferase(Phosphotransferase) domain 1"/>
    <property type="match status" value="1"/>
</dbReference>
<feature type="region of interest" description="Disordered" evidence="10">
    <location>
        <begin position="52"/>
        <end position="96"/>
    </location>
</feature>
<organism evidence="13">
    <name type="scientific">Eutreptiella gymnastica</name>
    <dbReference type="NCBI Taxonomy" id="73025"/>
    <lineage>
        <taxon>Eukaryota</taxon>
        <taxon>Discoba</taxon>
        <taxon>Euglenozoa</taxon>
        <taxon>Euglenida</taxon>
        <taxon>Spirocuta</taxon>
        <taxon>Euglenophyceae</taxon>
        <taxon>Eutreptiales</taxon>
        <taxon>Eutreptiaceae</taxon>
        <taxon>Eutreptiella</taxon>
    </lineage>
</organism>
<evidence type="ECO:0000256" key="1">
    <source>
        <dbReference type="ARBA" id="ARBA00012513"/>
    </source>
</evidence>
<keyword evidence="3" id="KW-0808">Transferase</keyword>
<feature type="domain" description="Protein kinase" evidence="12">
    <location>
        <begin position="314"/>
        <end position="574"/>
    </location>
</feature>
<proteinExistence type="predicted"/>
<keyword evidence="2" id="KW-0723">Serine/threonine-protein kinase</keyword>
<evidence type="ECO:0000256" key="3">
    <source>
        <dbReference type="ARBA" id="ARBA00022679"/>
    </source>
</evidence>
<evidence type="ECO:0000259" key="12">
    <source>
        <dbReference type="PROSITE" id="PS50011"/>
    </source>
</evidence>
<dbReference type="GO" id="GO:0004674">
    <property type="term" value="F:protein serine/threonine kinase activity"/>
    <property type="evidence" value="ECO:0007669"/>
    <property type="project" value="UniProtKB-KW"/>
</dbReference>
<dbReference type="PROSITE" id="PS50003">
    <property type="entry name" value="PH_DOMAIN"/>
    <property type="match status" value="1"/>
</dbReference>